<dbReference type="OrthoDB" id="679512at2"/>
<dbReference type="Proteomes" id="UP000546007">
    <property type="component" value="Unassembled WGS sequence"/>
</dbReference>
<dbReference type="PROSITE" id="PS51257">
    <property type="entry name" value="PROKAR_LIPOPROTEIN"/>
    <property type="match status" value="1"/>
</dbReference>
<evidence type="ECO:0008006" key="3">
    <source>
        <dbReference type="Google" id="ProtNLM"/>
    </source>
</evidence>
<accession>A0A7W6HWQ9</accession>
<name>A0A7W6HWQ9_9BACT</name>
<dbReference type="PANTHER" id="PTHR35532:SF5">
    <property type="entry name" value="CARBOHYDRATE-BINDING DOMAIN-CONTAINING PROTEIN"/>
    <property type="match status" value="1"/>
</dbReference>
<proteinExistence type="predicted"/>
<protein>
    <recommendedName>
        <fullName evidence="3">Discoidin domain-containing protein</fullName>
    </recommendedName>
</protein>
<dbReference type="AlphaFoldDB" id="A0A7W6HWQ9"/>
<organism evidence="1 2">
    <name type="scientific">Butyricimonas faecihominis</name>
    <dbReference type="NCBI Taxonomy" id="1472416"/>
    <lineage>
        <taxon>Bacteria</taxon>
        <taxon>Pseudomonadati</taxon>
        <taxon>Bacteroidota</taxon>
        <taxon>Bacteroidia</taxon>
        <taxon>Bacteroidales</taxon>
        <taxon>Odoribacteraceae</taxon>
        <taxon>Butyricimonas</taxon>
    </lineage>
</organism>
<keyword evidence="2" id="KW-1185">Reference proteome</keyword>
<sequence>MKRIIYIIFCTFLISCGQYNAELENALKLAGENRHELEKVLYHYSQNPSDSLKLRAATFLIENMPGHYTLEGSLIDAYREKIYSDTIASYFAKKSLDISLSYMDQFRHTANKKEDVQNIKADFLIRHIDRSFENLNSYSWLEDFPFELFLEYVLPYRFANEQLDLWIDSLHISPDGLQELAQKDNIKYSPTGATLNLRFSEPTVNLRPDFIQKLFHQNIYSDCHHISLRENFNSRALCSPSTIDFILHYANRNGYHYWNKIVSPEFKNSEVRGAFERKTAKVYRKTYSNHSSIKPGTTEYIPEFFKDPFHLDVSSEYLYTTDVSIHIPQKLENSPHYAYLCVFNNLTWNPIAIGEITSSTAKFRDMGKNLVYFPAYYRRKKLTPINYPFIFNSRGEIKHLVPDTNNLQKLVLTRKYPSNSNLYYYISALTKLSVEAANQPSFQNPDTLLRSLSSMGAYCEGKINTDKKYRYWRISHPHSLSFAELFFLDSRGELVRGQADSIFYAAFDGDPLTNINRYDKKNLVIDFNTPVSLSKIICLPRSDGNGIYPDNEYELFYHDLKGWKSLGRKIANGFEIEYDHVPQGALYWLHNHTTGIEERIFTVTDGIIRFW</sequence>
<gene>
    <name evidence="1" type="ORF">GGR14_001980</name>
</gene>
<dbReference type="PANTHER" id="PTHR35532">
    <property type="entry name" value="SIMILAR TO POLYHYDROXYALKANOATE DEPOLYMERASE"/>
    <property type="match status" value="1"/>
</dbReference>
<dbReference type="GeneID" id="93102404"/>
<reference evidence="1 2" key="1">
    <citation type="submission" date="2020-08" db="EMBL/GenBank/DDBJ databases">
        <title>Genomic Encyclopedia of Type Strains, Phase IV (KMG-IV): sequencing the most valuable type-strain genomes for metagenomic binning, comparative biology and taxonomic classification.</title>
        <authorList>
            <person name="Goeker M."/>
        </authorList>
    </citation>
    <scope>NUCLEOTIDE SEQUENCE [LARGE SCALE GENOMIC DNA]</scope>
    <source>
        <strain evidence="1 2">DSM 105721</strain>
    </source>
</reference>
<evidence type="ECO:0000313" key="1">
    <source>
        <dbReference type="EMBL" id="MBB4026190.1"/>
    </source>
</evidence>
<comment type="caution">
    <text evidence="1">The sequence shown here is derived from an EMBL/GenBank/DDBJ whole genome shotgun (WGS) entry which is preliminary data.</text>
</comment>
<dbReference type="RefSeq" id="WP_124315871.1">
    <property type="nucleotide sequence ID" value="NZ_AP028155.1"/>
</dbReference>
<dbReference type="EMBL" id="JACIES010000004">
    <property type="protein sequence ID" value="MBB4026190.1"/>
    <property type="molecule type" value="Genomic_DNA"/>
</dbReference>
<evidence type="ECO:0000313" key="2">
    <source>
        <dbReference type="Proteomes" id="UP000546007"/>
    </source>
</evidence>